<comment type="caution">
    <text evidence="1">The sequence shown here is derived from an EMBL/GenBank/DDBJ whole genome shotgun (WGS) entry which is preliminary data.</text>
</comment>
<protein>
    <submittedName>
        <fullName evidence="1">Uncharacterized protein</fullName>
    </submittedName>
</protein>
<proteinExistence type="predicted"/>
<reference evidence="1 2" key="1">
    <citation type="submission" date="2016-04" db="EMBL/GenBank/DDBJ databases">
        <title>Xanthomonas translucens phylogeny.</title>
        <authorList>
            <person name="Langlois P."/>
        </authorList>
    </citation>
    <scope>NUCLEOTIDE SEQUENCE [LARGE SCALE GENOMIC DNA]</scope>
    <source>
        <strain evidence="1 2">B99</strain>
    </source>
</reference>
<dbReference type="RefSeq" id="WP_064541322.1">
    <property type="nucleotide sequence ID" value="NZ_MADO01000009.1"/>
</dbReference>
<organism evidence="1 2">
    <name type="scientific">Xanthomonas graminis pv. poae</name>
    <dbReference type="NCBI Taxonomy" id="227946"/>
    <lineage>
        <taxon>Bacteria</taxon>
        <taxon>Pseudomonadati</taxon>
        <taxon>Pseudomonadota</taxon>
        <taxon>Gammaproteobacteria</taxon>
        <taxon>Lysobacterales</taxon>
        <taxon>Lysobacteraceae</taxon>
        <taxon>Xanthomonas</taxon>
        <taxon>Xanthomonas translucens group</taxon>
        <taxon>Xanthomonas graminis</taxon>
    </lineage>
</organism>
<sequence>MPARSAIGLASTRARGCMVVLPGDARGIERVLGAQRAIVSIQCRLRMQGALRRVEALSAACLRRSSRHDTVLSQSDGPMDTVSMIV</sequence>
<dbReference type="AlphaFoldDB" id="A0A199NZ61"/>
<accession>A0A199NZ61</accession>
<dbReference type="Proteomes" id="UP000093858">
    <property type="component" value="Unassembled WGS sequence"/>
</dbReference>
<evidence type="ECO:0000313" key="1">
    <source>
        <dbReference type="EMBL" id="OAX54026.1"/>
    </source>
</evidence>
<dbReference type="EMBL" id="LWSU01000249">
    <property type="protein sequence ID" value="OAX54026.1"/>
    <property type="molecule type" value="Genomic_DNA"/>
</dbReference>
<evidence type="ECO:0000313" key="2">
    <source>
        <dbReference type="Proteomes" id="UP000093858"/>
    </source>
</evidence>
<gene>
    <name evidence="1" type="ORF">A6R73_05070</name>
</gene>
<name>A0A199NZ61_9XANT</name>